<dbReference type="GO" id="GO:0035371">
    <property type="term" value="C:microtubule plus-end"/>
    <property type="evidence" value="ECO:0007669"/>
    <property type="project" value="TreeGrafter"/>
</dbReference>
<evidence type="ECO:0000313" key="7">
    <source>
        <dbReference type="EMBL" id="EFA86071.1"/>
    </source>
</evidence>
<feature type="domain" description="CAP-Gly" evidence="6">
    <location>
        <begin position="213"/>
        <end position="250"/>
    </location>
</feature>
<dbReference type="OMA" id="DQYEQRT"/>
<keyword evidence="2" id="KW-0963">Cytoplasm</keyword>
<dbReference type="InterPro" id="IPR045172">
    <property type="entry name" value="TBCB_Ubl"/>
</dbReference>
<dbReference type="Gene3D" id="3.10.20.90">
    <property type="entry name" value="Phosphatidylinositol 3-kinase Catalytic Subunit, Chain A, domain 1"/>
    <property type="match status" value="1"/>
</dbReference>
<gene>
    <name evidence="7" type="primary">tbcB</name>
    <name evidence="7" type="ORF">PPL_01308</name>
</gene>
<dbReference type="GO" id="GO:0005634">
    <property type="term" value="C:nucleus"/>
    <property type="evidence" value="ECO:0007669"/>
    <property type="project" value="TreeGrafter"/>
</dbReference>
<evidence type="ECO:0000256" key="2">
    <source>
        <dbReference type="ARBA" id="ARBA00022490"/>
    </source>
</evidence>
<dbReference type="InterPro" id="IPR036859">
    <property type="entry name" value="CAP-Gly_dom_sf"/>
</dbReference>
<dbReference type="GO" id="GO:0007023">
    <property type="term" value="P:post-chaperonin tubulin folding pathway"/>
    <property type="evidence" value="ECO:0007669"/>
    <property type="project" value="InterPro"/>
</dbReference>
<dbReference type="InParanoid" id="D3AYP4"/>
<dbReference type="EMBL" id="ADBJ01000004">
    <property type="protein sequence ID" value="EFA86071.1"/>
    <property type="molecule type" value="Genomic_DNA"/>
</dbReference>
<dbReference type="RefSeq" id="XP_020438177.1">
    <property type="nucleotide sequence ID" value="XM_020572319.1"/>
</dbReference>
<dbReference type="FunCoup" id="D3AYP4">
    <property type="interactions" value="794"/>
</dbReference>
<dbReference type="CDD" id="cd01789">
    <property type="entry name" value="Ubl_TBCB"/>
    <property type="match status" value="1"/>
</dbReference>
<dbReference type="AlphaFoldDB" id="D3AYP4"/>
<evidence type="ECO:0000256" key="5">
    <source>
        <dbReference type="SAM" id="MobiDB-lite"/>
    </source>
</evidence>
<dbReference type="PROSITE" id="PS00845">
    <property type="entry name" value="CAP_GLY_1"/>
    <property type="match status" value="1"/>
</dbReference>
<dbReference type="Proteomes" id="UP000001396">
    <property type="component" value="Unassembled WGS sequence"/>
</dbReference>
<protein>
    <submittedName>
        <fullName evidence="7">Tubulin folding cofactor B</fullName>
    </submittedName>
</protein>
<evidence type="ECO:0000256" key="4">
    <source>
        <dbReference type="ARBA" id="ARBA00025779"/>
    </source>
</evidence>
<dbReference type="InterPro" id="IPR000938">
    <property type="entry name" value="CAP-Gly_domain"/>
</dbReference>
<dbReference type="GO" id="GO:0005737">
    <property type="term" value="C:cytoplasm"/>
    <property type="evidence" value="ECO:0007669"/>
    <property type="project" value="UniProtKB-SubCell"/>
</dbReference>
<sequence length="265" mass="29540">MGSDYDNLRNYILGDGQDDSSTLKAPEGQVRLEITHSVLTADLLGANNWKNFQLDQTISQFKEKLHRFVGTDVKYMKLQLREADKSTVIVETLDSDDQQLLSGIEQIKSGLNIHIIDNDPNSFVATLQDTESTPHVKMSDAEYDQREGTYRKWKQEQEKTATATSTTSKSNANLDDNVEPVDIKVGQRCMIISDSAGRIGTVAYIGKVDGAAAGYWIGIALDFPQGKNDGSLKGKRYFECQGTNYGCFVRAKHIQIGDYPEEEEI</sequence>
<dbReference type="STRING" id="670386.D3AYP4"/>
<keyword evidence="3" id="KW-0143">Chaperone</keyword>
<comment type="caution">
    <text evidence="7">The sequence shown here is derived from an EMBL/GenBank/DDBJ whole genome shotgun (WGS) entry which is preliminary data.</text>
</comment>
<dbReference type="PANTHER" id="PTHR18916">
    <property type="entry name" value="DYNACTIN 1-RELATED MICROTUBULE-BINDING"/>
    <property type="match status" value="1"/>
</dbReference>
<feature type="region of interest" description="Disordered" evidence="5">
    <location>
        <begin position="135"/>
        <end position="176"/>
    </location>
</feature>
<accession>D3AYP4</accession>
<dbReference type="GO" id="GO:0007021">
    <property type="term" value="P:tubulin complex assembly"/>
    <property type="evidence" value="ECO:0007669"/>
    <property type="project" value="InterPro"/>
</dbReference>
<dbReference type="InterPro" id="IPR000626">
    <property type="entry name" value="Ubiquitin-like_dom"/>
</dbReference>
<name>D3AYP4_HETP5</name>
<feature type="compositionally biased region" description="Basic and acidic residues" evidence="5">
    <location>
        <begin position="135"/>
        <end position="159"/>
    </location>
</feature>
<reference evidence="7 8" key="1">
    <citation type="journal article" date="2011" name="Genome Res.">
        <title>Phylogeny-wide analysis of social amoeba genomes highlights ancient origins for complex intercellular communication.</title>
        <authorList>
            <person name="Heidel A.J."/>
            <person name="Lawal H.M."/>
            <person name="Felder M."/>
            <person name="Schilde C."/>
            <person name="Helps N.R."/>
            <person name="Tunggal B."/>
            <person name="Rivero F."/>
            <person name="John U."/>
            <person name="Schleicher M."/>
            <person name="Eichinger L."/>
            <person name="Platzer M."/>
            <person name="Noegel A.A."/>
            <person name="Schaap P."/>
            <person name="Gloeckner G."/>
        </authorList>
    </citation>
    <scope>NUCLEOTIDE SEQUENCE [LARGE SCALE GENOMIC DNA]</scope>
    <source>
        <strain evidence="8">ATCC 26659 / Pp 5 / PN500</strain>
    </source>
</reference>
<dbReference type="GO" id="GO:0043014">
    <property type="term" value="F:alpha-tubulin binding"/>
    <property type="evidence" value="ECO:0007669"/>
    <property type="project" value="InterPro"/>
</dbReference>
<dbReference type="GO" id="GO:0031122">
    <property type="term" value="P:cytoplasmic microtubule organization"/>
    <property type="evidence" value="ECO:0007669"/>
    <property type="project" value="TreeGrafter"/>
</dbReference>
<dbReference type="GO" id="GO:0051010">
    <property type="term" value="F:microtubule plus-end binding"/>
    <property type="evidence" value="ECO:0007669"/>
    <property type="project" value="TreeGrafter"/>
</dbReference>
<dbReference type="Pfam" id="PF14560">
    <property type="entry name" value="Ubiquitin_2"/>
    <property type="match status" value="1"/>
</dbReference>
<evidence type="ECO:0000256" key="3">
    <source>
        <dbReference type="ARBA" id="ARBA00023186"/>
    </source>
</evidence>
<evidence type="ECO:0000313" key="8">
    <source>
        <dbReference type="Proteomes" id="UP000001396"/>
    </source>
</evidence>
<feature type="compositionally biased region" description="Low complexity" evidence="5">
    <location>
        <begin position="160"/>
        <end position="173"/>
    </location>
</feature>
<dbReference type="SMART" id="SM01052">
    <property type="entry name" value="CAP_GLY"/>
    <property type="match status" value="1"/>
</dbReference>
<dbReference type="PANTHER" id="PTHR18916:SF85">
    <property type="entry name" value="TUBULIN-FOLDING COFACTOR B"/>
    <property type="match status" value="1"/>
</dbReference>
<evidence type="ECO:0000256" key="1">
    <source>
        <dbReference type="ARBA" id="ARBA00004496"/>
    </source>
</evidence>
<dbReference type="GeneID" id="31356838"/>
<dbReference type="InterPro" id="IPR029071">
    <property type="entry name" value="Ubiquitin-like_domsf"/>
</dbReference>
<keyword evidence="8" id="KW-1185">Reference proteome</keyword>
<dbReference type="PROSITE" id="PS50245">
    <property type="entry name" value="CAP_GLY_2"/>
    <property type="match status" value="1"/>
</dbReference>
<dbReference type="SUPFAM" id="SSF54236">
    <property type="entry name" value="Ubiquitin-like"/>
    <property type="match status" value="1"/>
</dbReference>
<comment type="similarity">
    <text evidence="4">Belongs to the TBCB family.</text>
</comment>
<dbReference type="SUPFAM" id="SSF74924">
    <property type="entry name" value="Cap-Gly domain"/>
    <property type="match status" value="1"/>
</dbReference>
<dbReference type="Pfam" id="PF01302">
    <property type="entry name" value="CAP_GLY"/>
    <property type="match status" value="1"/>
</dbReference>
<organism evidence="7 8">
    <name type="scientific">Heterostelium pallidum (strain ATCC 26659 / Pp 5 / PN500)</name>
    <name type="common">Cellular slime mold</name>
    <name type="synonym">Polysphondylium pallidum</name>
    <dbReference type="NCBI Taxonomy" id="670386"/>
    <lineage>
        <taxon>Eukaryota</taxon>
        <taxon>Amoebozoa</taxon>
        <taxon>Evosea</taxon>
        <taxon>Eumycetozoa</taxon>
        <taxon>Dictyostelia</taxon>
        <taxon>Acytosteliales</taxon>
        <taxon>Acytosteliaceae</taxon>
        <taxon>Heterostelium</taxon>
    </lineage>
</organism>
<dbReference type="Gene3D" id="2.30.30.190">
    <property type="entry name" value="CAP Gly-rich-like domain"/>
    <property type="match status" value="1"/>
</dbReference>
<evidence type="ECO:0000259" key="6">
    <source>
        <dbReference type="PROSITE" id="PS50245"/>
    </source>
</evidence>
<proteinExistence type="inferred from homology"/>
<comment type="subcellular location">
    <subcellularLocation>
        <location evidence="1">Cytoplasm</location>
    </subcellularLocation>
</comment>